<sequence length="101" mass="10982">MKLTILAVPDCPNAPLLRQRITHALAGQPATEITWHEVTNQEQAERLGMHGSPTLLIDGVDPFAAPGQPTSLSCRLYRDQRTASGAPSTDQLRGVLQAQRE</sequence>
<keyword evidence="3" id="KW-1185">Reference proteome</keyword>
<proteinExistence type="predicted"/>
<reference evidence="2 3" key="1">
    <citation type="submission" date="2024-09" db="EMBL/GenBank/DDBJ databases">
        <authorList>
            <person name="Lee S.D."/>
        </authorList>
    </citation>
    <scope>NUCLEOTIDE SEQUENCE [LARGE SCALE GENOMIC DNA]</scope>
    <source>
        <strain evidence="2 3">N8-3</strain>
    </source>
</reference>
<dbReference type="RefSeq" id="WP_380536043.1">
    <property type="nucleotide sequence ID" value="NZ_JBHFAB010000008.1"/>
</dbReference>
<organism evidence="2 3">
    <name type="scientific">Streptacidiphilus cavernicola</name>
    <dbReference type="NCBI Taxonomy" id="3342716"/>
    <lineage>
        <taxon>Bacteria</taxon>
        <taxon>Bacillati</taxon>
        <taxon>Actinomycetota</taxon>
        <taxon>Actinomycetes</taxon>
        <taxon>Kitasatosporales</taxon>
        <taxon>Streptomycetaceae</taxon>
        <taxon>Streptacidiphilus</taxon>
    </lineage>
</organism>
<dbReference type="Proteomes" id="UP001592531">
    <property type="component" value="Unassembled WGS sequence"/>
</dbReference>
<evidence type="ECO:0000313" key="3">
    <source>
        <dbReference type="Proteomes" id="UP001592531"/>
    </source>
</evidence>
<protein>
    <submittedName>
        <fullName evidence="2">Thioredoxin family protein</fullName>
    </submittedName>
</protein>
<evidence type="ECO:0000256" key="1">
    <source>
        <dbReference type="SAM" id="MobiDB-lite"/>
    </source>
</evidence>
<gene>
    <name evidence="2" type="ORF">ACEZDE_13815</name>
</gene>
<name>A0ABV6VVH8_9ACTN</name>
<comment type="caution">
    <text evidence="2">The sequence shown here is derived from an EMBL/GenBank/DDBJ whole genome shotgun (WGS) entry which is preliminary data.</text>
</comment>
<feature type="compositionally biased region" description="Polar residues" evidence="1">
    <location>
        <begin position="82"/>
        <end position="91"/>
    </location>
</feature>
<evidence type="ECO:0000313" key="2">
    <source>
        <dbReference type="EMBL" id="MFC1417716.1"/>
    </source>
</evidence>
<feature type="region of interest" description="Disordered" evidence="1">
    <location>
        <begin position="81"/>
        <end position="101"/>
    </location>
</feature>
<dbReference type="EMBL" id="JBHFAB010000008">
    <property type="protein sequence ID" value="MFC1417716.1"/>
    <property type="molecule type" value="Genomic_DNA"/>
</dbReference>
<accession>A0ABV6VVH8</accession>